<feature type="domain" description="POTRA" evidence="9">
    <location>
        <begin position="50"/>
        <end position="118"/>
    </location>
</feature>
<dbReference type="RefSeq" id="WP_039258897.1">
    <property type="nucleotide sequence ID" value="NZ_JDRY01000001.1"/>
</dbReference>
<evidence type="ECO:0000259" key="9">
    <source>
        <dbReference type="PROSITE" id="PS51779"/>
    </source>
</evidence>
<organism evidence="10 11">
    <name type="scientific">Clostridium botulinum C/D str. DC5</name>
    <dbReference type="NCBI Taxonomy" id="1443128"/>
    <lineage>
        <taxon>Bacteria</taxon>
        <taxon>Bacillati</taxon>
        <taxon>Bacillota</taxon>
        <taxon>Clostridia</taxon>
        <taxon>Eubacteriales</taxon>
        <taxon>Clostridiaceae</taxon>
        <taxon>Clostridium</taxon>
    </lineage>
</organism>
<keyword evidence="3 10" id="KW-0132">Cell division</keyword>
<keyword evidence="4 8" id="KW-0812">Transmembrane</keyword>
<proteinExistence type="predicted"/>
<dbReference type="Pfam" id="PF08478">
    <property type="entry name" value="POTRA_1"/>
    <property type="match status" value="1"/>
</dbReference>
<sequence>MTINSKVGKNKEQNQLILKRRKKKRIKKYTLSIILLVAIVTTLCLKLPYFAIKDIEVTNNRNITSDEIKKLSQVQLGKNIFYLNLNKIKESILTNSYILDANIKRQFPDHIKIDIQERIAIFYVNQQDKYLIIDKDGVVLEEKATIDGMKLIKLEGFEKDPYKVGEAIKTKDERKIKVISQITDLIARLNDDMPEPAIVNIGDLTNIIFCYGDMIVKLGTSDNLEEKYNKALNILTGNGLANKKGYIDISFNGEPVFAVKD</sequence>
<dbReference type="PANTHER" id="PTHR37820:SF1">
    <property type="entry name" value="CELL DIVISION PROTEIN FTSQ"/>
    <property type="match status" value="1"/>
</dbReference>
<dbReference type="PANTHER" id="PTHR37820">
    <property type="entry name" value="CELL DIVISION PROTEIN DIVIB"/>
    <property type="match status" value="1"/>
</dbReference>
<evidence type="ECO:0000256" key="5">
    <source>
        <dbReference type="ARBA" id="ARBA00022989"/>
    </source>
</evidence>
<dbReference type="InterPro" id="IPR013685">
    <property type="entry name" value="POTRA_FtsQ_type"/>
</dbReference>
<evidence type="ECO:0000256" key="2">
    <source>
        <dbReference type="ARBA" id="ARBA00022475"/>
    </source>
</evidence>
<dbReference type="AlphaFoldDB" id="A0A0A0IK95"/>
<dbReference type="InterPro" id="IPR034746">
    <property type="entry name" value="POTRA"/>
</dbReference>
<evidence type="ECO:0000256" key="6">
    <source>
        <dbReference type="ARBA" id="ARBA00023136"/>
    </source>
</evidence>
<comment type="caution">
    <text evidence="10">The sequence shown here is derived from an EMBL/GenBank/DDBJ whole genome shotgun (WGS) entry which is preliminary data.</text>
</comment>
<dbReference type="GO" id="GO:0005886">
    <property type="term" value="C:plasma membrane"/>
    <property type="evidence" value="ECO:0007669"/>
    <property type="project" value="TreeGrafter"/>
</dbReference>
<keyword evidence="6 8" id="KW-0472">Membrane</keyword>
<evidence type="ECO:0000256" key="3">
    <source>
        <dbReference type="ARBA" id="ARBA00022618"/>
    </source>
</evidence>
<keyword evidence="2" id="KW-1003">Cell membrane</keyword>
<dbReference type="PROSITE" id="PS51779">
    <property type="entry name" value="POTRA"/>
    <property type="match status" value="1"/>
</dbReference>
<dbReference type="Gene3D" id="3.10.20.310">
    <property type="entry name" value="membrane protein fhac"/>
    <property type="match status" value="1"/>
</dbReference>
<protein>
    <submittedName>
        <fullName evidence="10">Cell division protein FtsQ</fullName>
    </submittedName>
</protein>
<evidence type="ECO:0000313" key="10">
    <source>
        <dbReference type="EMBL" id="KGN01890.1"/>
    </source>
</evidence>
<reference evidence="10 11" key="1">
    <citation type="submission" date="2014-01" db="EMBL/GenBank/DDBJ databases">
        <title>Plasmidome dynamics in the species complex Clostridium novyi sensu lato converts strains of independent lineages into distinctly different pathogens.</title>
        <authorList>
            <person name="Skarin H."/>
            <person name="Segerman B."/>
        </authorList>
    </citation>
    <scope>NUCLEOTIDE SEQUENCE [LARGE SCALE GENOMIC DNA]</scope>
    <source>
        <strain evidence="10 11">DC5</strain>
    </source>
</reference>
<dbReference type="GO" id="GO:0051301">
    <property type="term" value="P:cell division"/>
    <property type="evidence" value="ECO:0007669"/>
    <property type="project" value="UniProtKB-KW"/>
</dbReference>
<evidence type="ECO:0000256" key="1">
    <source>
        <dbReference type="ARBA" id="ARBA00004370"/>
    </source>
</evidence>
<evidence type="ECO:0000256" key="4">
    <source>
        <dbReference type="ARBA" id="ARBA00022692"/>
    </source>
</evidence>
<evidence type="ECO:0000313" key="11">
    <source>
        <dbReference type="Proteomes" id="UP000030014"/>
    </source>
</evidence>
<evidence type="ECO:0000256" key="7">
    <source>
        <dbReference type="ARBA" id="ARBA00023306"/>
    </source>
</evidence>
<keyword evidence="5 8" id="KW-1133">Transmembrane helix</keyword>
<dbReference type="Proteomes" id="UP000030014">
    <property type="component" value="Unassembled WGS sequence"/>
</dbReference>
<dbReference type="InterPro" id="IPR050487">
    <property type="entry name" value="FtsQ_DivIB"/>
</dbReference>
<dbReference type="EMBL" id="JDRY01000001">
    <property type="protein sequence ID" value="KGN01890.1"/>
    <property type="molecule type" value="Genomic_DNA"/>
</dbReference>
<evidence type="ECO:0000256" key="8">
    <source>
        <dbReference type="SAM" id="Phobius"/>
    </source>
</evidence>
<accession>A0A0A0IK95</accession>
<gene>
    <name evidence="10" type="ORF">Z955_00380</name>
</gene>
<keyword evidence="7" id="KW-0131">Cell cycle</keyword>
<comment type="subcellular location">
    <subcellularLocation>
        <location evidence="1">Membrane</location>
    </subcellularLocation>
</comment>
<name>A0A0A0IK95_CLOBO</name>
<feature type="transmembrane region" description="Helical" evidence="8">
    <location>
        <begin position="29"/>
        <end position="52"/>
    </location>
</feature>